<keyword evidence="3" id="KW-1185">Reference proteome</keyword>
<dbReference type="AlphaFoldDB" id="A0A9X1NU50"/>
<dbReference type="Proteomes" id="UP001139089">
    <property type="component" value="Unassembled WGS sequence"/>
</dbReference>
<reference evidence="2" key="1">
    <citation type="submission" date="2021-12" db="EMBL/GenBank/DDBJ databases">
        <authorList>
            <person name="Li Y."/>
        </authorList>
    </citation>
    <scope>NUCLEOTIDE SEQUENCE</scope>
    <source>
        <strain evidence="2">DKSPLA3</strain>
    </source>
</reference>
<comment type="caution">
    <text evidence="2">The sequence shown here is derived from an EMBL/GenBank/DDBJ whole genome shotgun (WGS) entry which is preliminary data.</text>
</comment>
<evidence type="ECO:0000313" key="3">
    <source>
        <dbReference type="Proteomes" id="UP001139089"/>
    </source>
</evidence>
<dbReference type="InterPro" id="IPR016032">
    <property type="entry name" value="Sig_transdc_resp-reg_C-effctor"/>
</dbReference>
<organism evidence="2 3">
    <name type="scientific">Rhizobium quercicola</name>
    <dbReference type="NCBI Taxonomy" id="2901226"/>
    <lineage>
        <taxon>Bacteria</taxon>
        <taxon>Pseudomonadati</taxon>
        <taxon>Pseudomonadota</taxon>
        <taxon>Alphaproteobacteria</taxon>
        <taxon>Hyphomicrobiales</taxon>
        <taxon>Rhizobiaceae</taxon>
        <taxon>Rhizobium/Agrobacterium group</taxon>
        <taxon>Rhizobium</taxon>
    </lineage>
</organism>
<feature type="domain" description="HTH luxR-type" evidence="1">
    <location>
        <begin position="294"/>
        <end position="351"/>
    </location>
</feature>
<dbReference type="SUPFAM" id="SSF46894">
    <property type="entry name" value="C-terminal effector domain of the bipartite response regulators"/>
    <property type="match status" value="1"/>
</dbReference>
<name>A0A9X1NU50_9HYPH</name>
<dbReference type="PRINTS" id="PR00038">
    <property type="entry name" value="HTHLUXR"/>
</dbReference>
<dbReference type="InterPro" id="IPR036388">
    <property type="entry name" value="WH-like_DNA-bd_sf"/>
</dbReference>
<dbReference type="RefSeq" id="WP_231816272.1">
    <property type="nucleotide sequence ID" value="NZ_JAJOZR010000013.1"/>
</dbReference>
<proteinExistence type="predicted"/>
<dbReference type="Gene3D" id="1.10.10.10">
    <property type="entry name" value="Winged helix-like DNA-binding domain superfamily/Winged helix DNA-binding domain"/>
    <property type="match status" value="1"/>
</dbReference>
<dbReference type="EMBL" id="JAJOZR010000013">
    <property type="protein sequence ID" value="MCD7111182.1"/>
    <property type="molecule type" value="Genomic_DNA"/>
</dbReference>
<accession>A0A9X1NU50</accession>
<evidence type="ECO:0000313" key="2">
    <source>
        <dbReference type="EMBL" id="MCD7111182.1"/>
    </source>
</evidence>
<dbReference type="SMART" id="SM00421">
    <property type="entry name" value="HTH_LUXR"/>
    <property type="match status" value="1"/>
</dbReference>
<protein>
    <submittedName>
        <fullName evidence="2">Helix-turn-helix transcriptional regulator</fullName>
    </submittedName>
</protein>
<evidence type="ECO:0000259" key="1">
    <source>
        <dbReference type="SMART" id="SM00421"/>
    </source>
</evidence>
<dbReference type="InterPro" id="IPR000792">
    <property type="entry name" value="Tscrpt_reg_LuxR_C"/>
</dbReference>
<dbReference type="Pfam" id="PF00196">
    <property type="entry name" value="GerE"/>
    <property type="match status" value="1"/>
</dbReference>
<gene>
    <name evidence="2" type="ORF">LRX75_19275</name>
</gene>
<sequence>MLDPKSFEDDIYQAAFLPETWPALLDRISCAIGAEGALLANVSDAKLPWIASDGVLDLYTAFFNEGWAFNNPRTEALVNIPHSGFMSDADHLDEAWMSRQSIYRDFLWPRGFGYAAGTTVKSPGGVTIGISIDKRRDAGPVSRTELQFLDLLRPHLSRAAVLANRLEFAKIDAALQALKIASIPAATIRSDGRLLGTNSLFERFASGIQIGAADRLCFANATAEQFYRSIGRNRDGKSGRSYPLRATDQTPPAILHFVPIVGVAREIFLRAAYFLLITPVGQNQTPTAQLIQGMFDLSPAESHIAEKLARGFVIAEIADAAELSVETIRTHVKSILAKSGMRSQRDFVSALSSIQTIGAPD</sequence>
<dbReference type="GO" id="GO:0003677">
    <property type="term" value="F:DNA binding"/>
    <property type="evidence" value="ECO:0007669"/>
    <property type="project" value="InterPro"/>
</dbReference>
<dbReference type="GO" id="GO:0006355">
    <property type="term" value="P:regulation of DNA-templated transcription"/>
    <property type="evidence" value="ECO:0007669"/>
    <property type="project" value="InterPro"/>
</dbReference>